<accession>A0A7Z7BGG6</accession>
<gene>
    <name evidence="1" type="ORF">SAMN05428983_0527</name>
</gene>
<dbReference type="EMBL" id="FNEW01000001">
    <property type="protein sequence ID" value="SDJ18273.1"/>
    <property type="molecule type" value="Genomic_DNA"/>
</dbReference>
<sequence length="55" mass="6484">MKKELTDQRVPLMMEESLLEKVDEYRLSKRIWSRGKAIRQLIECGLKAEMKTASD</sequence>
<dbReference type="AlphaFoldDB" id="A0A7Z7BGG6"/>
<organism evidence="1 2">
    <name type="scientific">Agrobacterium fabrum</name>
    <dbReference type="NCBI Taxonomy" id="1176649"/>
    <lineage>
        <taxon>Bacteria</taxon>
        <taxon>Pseudomonadati</taxon>
        <taxon>Pseudomonadota</taxon>
        <taxon>Alphaproteobacteria</taxon>
        <taxon>Hyphomicrobiales</taxon>
        <taxon>Rhizobiaceae</taxon>
        <taxon>Rhizobium/Agrobacterium group</taxon>
        <taxon>Agrobacterium</taxon>
        <taxon>Agrobacterium tumefaciens complex</taxon>
    </lineage>
</organism>
<evidence type="ECO:0000313" key="1">
    <source>
        <dbReference type="EMBL" id="SDJ18273.1"/>
    </source>
</evidence>
<dbReference type="Proteomes" id="UP000198917">
    <property type="component" value="Unassembled WGS sequence"/>
</dbReference>
<dbReference type="RefSeq" id="WP_167305559.1">
    <property type="nucleotide sequence ID" value="NZ_FNEW01000001.1"/>
</dbReference>
<dbReference type="GO" id="GO:0006355">
    <property type="term" value="P:regulation of DNA-templated transcription"/>
    <property type="evidence" value="ECO:0007669"/>
    <property type="project" value="InterPro"/>
</dbReference>
<reference evidence="1 2" key="1">
    <citation type="submission" date="2016-10" db="EMBL/GenBank/DDBJ databases">
        <authorList>
            <person name="Varghese N."/>
            <person name="Submissions S."/>
        </authorList>
    </citation>
    <scope>NUCLEOTIDE SEQUENCE [LARGE SCALE GENOMIC DNA]</scope>
    <source>
        <strain evidence="1 2">PDC82</strain>
    </source>
</reference>
<dbReference type="Gene3D" id="1.10.1220.10">
    <property type="entry name" value="Met repressor-like"/>
    <property type="match status" value="1"/>
</dbReference>
<protein>
    <recommendedName>
        <fullName evidence="3">Ribbon-helix-helix protein CopG domain-containing protein</fullName>
    </recommendedName>
</protein>
<evidence type="ECO:0008006" key="3">
    <source>
        <dbReference type="Google" id="ProtNLM"/>
    </source>
</evidence>
<comment type="caution">
    <text evidence="1">The sequence shown here is derived from an EMBL/GenBank/DDBJ whole genome shotgun (WGS) entry which is preliminary data.</text>
</comment>
<proteinExistence type="predicted"/>
<evidence type="ECO:0000313" key="2">
    <source>
        <dbReference type="Proteomes" id="UP000198917"/>
    </source>
</evidence>
<dbReference type="InterPro" id="IPR013321">
    <property type="entry name" value="Arc_rbn_hlx_hlx"/>
</dbReference>
<name>A0A7Z7BGG6_9HYPH</name>